<dbReference type="GeneID" id="101492302"/>
<feature type="transmembrane region" description="Helical" evidence="1">
    <location>
        <begin position="256"/>
        <end position="281"/>
    </location>
</feature>
<keyword evidence="1" id="KW-0812">Transmembrane</keyword>
<dbReference type="eggNOG" id="ENOG502QQ21">
    <property type="taxonomic scope" value="Eukaryota"/>
</dbReference>
<dbReference type="PaxDb" id="3827-XP_004496037.1"/>
<feature type="transmembrane region" description="Helical" evidence="1">
    <location>
        <begin position="6"/>
        <end position="28"/>
    </location>
</feature>
<evidence type="ECO:0000313" key="2">
    <source>
        <dbReference type="Proteomes" id="UP000087171"/>
    </source>
</evidence>
<dbReference type="RefSeq" id="XP_004496037.1">
    <property type="nucleotide sequence ID" value="XM_004495980.3"/>
</dbReference>
<dbReference type="PANTHER" id="PTHR12242">
    <property type="entry name" value="OS02G0130600 PROTEIN-RELATED"/>
    <property type="match status" value="1"/>
</dbReference>
<dbReference type="Proteomes" id="UP000087171">
    <property type="component" value="Chromosome Ca4"/>
</dbReference>
<keyword evidence="1" id="KW-1133">Transmembrane helix</keyword>
<dbReference type="KEGG" id="cam:101492302"/>
<dbReference type="STRING" id="3827.A0A1S2XXK0"/>
<dbReference type="PANTHER" id="PTHR12242:SF6">
    <property type="entry name" value="PROTEIN ROLLING PROTEIN"/>
    <property type="match status" value="1"/>
</dbReference>
<protein>
    <submittedName>
        <fullName evidence="3">Uncharacterized protein LOC101492302</fullName>
    </submittedName>
</protein>
<dbReference type="OrthoDB" id="419711at2759"/>
<feature type="transmembrane region" description="Helical" evidence="1">
    <location>
        <begin position="198"/>
        <end position="219"/>
    </location>
</feature>
<dbReference type="AlphaFoldDB" id="A0A1S2XXK0"/>
<sequence length="332" mass="38760">MALVVEWYDFVCFGIVGVSILGALWILWNKEGSSASQPDFDNLVDTSETLLVASPSPDNRLPIGHITTFQLWTSCWRGVHPVVLLATRFFSFLTLFILLSLDLRQYDATIFYYYTEWTLTLVVMYFGLGTIVSAYGCWKLLNKPPLQNGENRTEFMRTRDFETKSSVFRFQSLYVKEDSKQKAGFWGYLMQITFQTSAGAVILTDIVFWCVIVPFLSISRFKLNMLMGCMHTMNALFLLLDTLLNNLSFTWFRLAYFVLWSCSYATFQWVIHACGFIWWPYPFLELNTTWSPLWYICLAIVHIPCYGMYWLIVKAKINILPRFFPHAFLRSY</sequence>
<feature type="transmembrane region" description="Helical" evidence="1">
    <location>
        <begin position="119"/>
        <end position="138"/>
    </location>
</feature>
<accession>A0A1S2XXK0</accession>
<feature type="transmembrane region" description="Helical" evidence="1">
    <location>
        <begin position="293"/>
        <end position="312"/>
    </location>
</feature>
<keyword evidence="2" id="KW-1185">Reference proteome</keyword>
<organism evidence="2 3">
    <name type="scientific">Cicer arietinum</name>
    <name type="common">Chickpea</name>
    <name type="synonym">Garbanzo</name>
    <dbReference type="NCBI Taxonomy" id="3827"/>
    <lineage>
        <taxon>Eukaryota</taxon>
        <taxon>Viridiplantae</taxon>
        <taxon>Streptophyta</taxon>
        <taxon>Embryophyta</taxon>
        <taxon>Tracheophyta</taxon>
        <taxon>Spermatophyta</taxon>
        <taxon>Magnoliopsida</taxon>
        <taxon>eudicotyledons</taxon>
        <taxon>Gunneridae</taxon>
        <taxon>Pentapetalae</taxon>
        <taxon>rosids</taxon>
        <taxon>fabids</taxon>
        <taxon>Fabales</taxon>
        <taxon>Fabaceae</taxon>
        <taxon>Papilionoideae</taxon>
        <taxon>50 kb inversion clade</taxon>
        <taxon>NPAAA clade</taxon>
        <taxon>Hologalegina</taxon>
        <taxon>IRL clade</taxon>
        <taxon>Cicereae</taxon>
        <taxon>Cicer</taxon>
    </lineage>
</organism>
<dbReference type="GO" id="GO:0016020">
    <property type="term" value="C:membrane"/>
    <property type="evidence" value="ECO:0007669"/>
    <property type="project" value="TreeGrafter"/>
</dbReference>
<evidence type="ECO:0000256" key="1">
    <source>
        <dbReference type="SAM" id="Phobius"/>
    </source>
</evidence>
<keyword evidence="1" id="KW-0472">Membrane</keyword>
<reference evidence="2" key="1">
    <citation type="journal article" date="2013" name="Nat. Biotechnol.">
        <title>Draft genome sequence of chickpea (Cicer arietinum) provides a resource for trait improvement.</title>
        <authorList>
            <person name="Varshney R.K."/>
            <person name="Song C."/>
            <person name="Saxena R.K."/>
            <person name="Azam S."/>
            <person name="Yu S."/>
            <person name="Sharpe A.G."/>
            <person name="Cannon S."/>
            <person name="Baek J."/>
            <person name="Rosen B.D."/>
            <person name="Tar'an B."/>
            <person name="Millan T."/>
            <person name="Zhang X."/>
            <person name="Ramsay L.D."/>
            <person name="Iwata A."/>
            <person name="Wang Y."/>
            <person name="Nelson W."/>
            <person name="Farmer A.D."/>
            <person name="Gaur P.M."/>
            <person name="Soderlund C."/>
            <person name="Penmetsa R.V."/>
            <person name="Xu C."/>
            <person name="Bharti A.K."/>
            <person name="He W."/>
            <person name="Winter P."/>
            <person name="Zhao S."/>
            <person name="Hane J.K."/>
            <person name="Carrasquilla-Garcia N."/>
            <person name="Condie J.A."/>
            <person name="Upadhyaya H.D."/>
            <person name="Luo M.C."/>
            <person name="Thudi M."/>
            <person name="Gowda C.L."/>
            <person name="Singh N.P."/>
            <person name="Lichtenzveig J."/>
            <person name="Gali K.K."/>
            <person name="Rubio J."/>
            <person name="Nadarajan N."/>
            <person name="Dolezel J."/>
            <person name="Bansal K.C."/>
            <person name="Xu X."/>
            <person name="Edwards D."/>
            <person name="Zhang G."/>
            <person name="Kahl G."/>
            <person name="Gil J."/>
            <person name="Singh K.B."/>
            <person name="Datta S.K."/>
            <person name="Jackson S.A."/>
            <person name="Wang J."/>
            <person name="Cook D.R."/>
        </authorList>
    </citation>
    <scope>NUCLEOTIDE SEQUENCE [LARGE SCALE GENOMIC DNA]</scope>
    <source>
        <strain evidence="2">cv. CDC Frontier</strain>
    </source>
</reference>
<reference evidence="3" key="2">
    <citation type="submission" date="2025-08" db="UniProtKB">
        <authorList>
            <consortium name="RefSeq"/>
        </authorList>
    </citation>
    <scope>IDENTIFICATION</scope>
    <source>
        <tissue evidence="3">Etiolated seedlings</tissue>
    </source>
</reference>
<proteinExistence type="predicted"/>
<evidence type="ECO:0000313" key="3">
    <source>
        <dbReference type="RefSeq" id="XP_004496037.1"/>
    </source>
</evidence>
<gene>
    <name evidence="3" type="primary">LOC101492302</name>
</gene>
<feature type="transmembrane region" description="Helical" evidence="1">
    <location>
        <begin position="79"/>
        <end position="99"/>
    </location>
</feature>
<name>A0A1S2XXK0_CICAR</name>